<dbReference type="PANTHER" id="PTHR30086:SF6">
    <property type="entry name" value="AMINO ACID EFFLUX PROTEIN YCGF-RELATED"/>
    <property type="match status" value="1"/>
</dbReference>
<organism evidence="7 8">
    <name type="scientific">Halobacillus salinarum</name>
    <dbReference type="NCBI Taxonomy" id="2932257"/>
    <lineage>
        <taxon>Bacteria</taxon>
        <taxon>Bacillati</taxon>
        <taxon>Bacillota</taxon>
        <taxon>Bacilli</taxon>
        <taxon>Bacillales</taxon>
        <taxon>Bacillaceae</taxon>
        <taxon>Halobacillus</taxon>
    </lineage>
</organism>
<proteinExistence type="predicted"/>
<feature type="transmembrane region" description="Helical" evidence="6">
    <location>
        <begin position="178"/>
        <end position="199"/>
    </location>
</feature>
<protein>
    <submittedName>
        <fullName evidence="7">LysE family translocator</fullName>
    </submittedName>
</protein>
<feature type="transmembrane region" description="Helical" evidence="6">
    <location>
        <begin position="94"/>
        <end position="112"/>
    </location>
</feature>
<feature type="transmembrane region" description="Helical" evidence="6">
    <location>
        <begin position="211"/>
        <end position="233"/>
    </location>
</feature>
<keyword evidence="2" id="KW-1003">Cell membrane</keyword>
<keyword evidence="4 6" id="KW-1133">Transmembrane helix</keyword>
<evidence type="ECO:0000256" key="6">
    <source>
        <dbReference type="SAM" id="Phobius"/>
    </source>
</evidence>
<dbReference type="Pfam" id="PF01810">
    <property type="entry name" value="LysE"/>
    <property type="match status" value="1"/>
</dbReference>
<evidence type="ECO:0000256" key="5">
    <source>
        <dbReference type="ARBA" id="ARBA00023136"/>
    </source>
</evidence>
<comment type="subcellular location">
    <subcellularLocation>
        <location evidence="1">Cell membrane</location>
        <topology evidence="1">Multi-pass membrane protein</topology>
    </subcellularLocation>
</comment>
<keyword evidence="3 6" id="KW-0812">Transmembrane</keyword>
<gene>
    <name evidence="7" type="ORF">MUN89_04140</name>
</gene>
<evidence type="ECO:0000256" key="4">
    <source>
        <dbReference type="ARBA" id="ARBA00022989"/>
    </source>
</evidence>
<feature type="transmembrane region" description="Helical" evidence="6">
    <location>
        <begin position="146"/>
        <end position="166"/>
    </location>
</feature>
<dbReference type="InterPro" id="IPR001123">
    <property type="entry name" value="LeuE-type"/>
</dbReference>
<dbReference type="PANTHER" id="PTHR30086">
    <property type="entry name" value="ARGININE EXPORTER PROTEIN ARGO"/>
    <property type="match status" value="1"/>
</dbReference>
<keyword evidence="8" id="KW-1185">Reference proteome</keyword>
<dbReference type="RefSeq" id="WP_244711656.1">
    <property type="nucleotide sequence ID" value="NZ_CP095073.1"/>
</dbReference>
<evidence type="ECO:0000256" key="3">
    <source>
        <dbReference type="ARBA" id="ARBA00022692"/>
    </source>
</evidence>
<dbReference type="Proteomes" id="UP000831787">
    <property type="component" value="Chromosome"/>
</dbReference>
<sequence>MDYNQKRNVIACPPFTSNSKDKLFMKGLGLLVTLLISYIILGLSIAAPIGPINIEIIKKGLSYGFWPALCVGLGGMSSDLVLMVLMFLGVSYFLAIWWVKMLLMIAGCFLLIQSGWSSLNAAEPYQQENRVGSSSSPILASYSRGFLIAGTNPMNLLFWISIYGSILSSSFEKTDMLHSFLMSTLVFIGIGLWNLNLAFTTHFSRSIAKPSFIKIINVCASLILIGFGLRFGYQGIALGISKLYLQ</sequence>
<name>A0ABY4EMS5_9BACI</name>
<keyword evidence="5 6" id="KW-0472">Membrane</keyword>
<feature type="transmembrane region" description="Helical" evidence="6">
    <location>
        <begin position="64"/>
        <end position="88"/>
    </location>
</feature>
<evidence type="ECO:0000256" key="2">
    <source>
        <dbReference type="ARBA" id="ARBA00022475"/>
    </source>
</evidence>
<dbReference type="EMBL" id="CP095073">
    <property type="protein sequence ID" value="UOQ45153.1"/>
    <property type="molecule type" value="Genomic_DNA"/>
</dbReference>
<evidence type="ECO:0000313" key="8">
    <source>
        <dbReference type="Proteomes" id="UP000831787"/>
    </source>
</evidence>
<evidence type="ECO:0000313" key="7">
    <source>
        <dbReference type="EMBL" id="UOQ45153.1"/>
    </source>
</evidence>
<accession>A0ABY4EMS5</accession>
<reference evidence="7 8" key="1">
    <citation type="submission" date="2022-04" db="EMBL/GenBank/DDBJ databases">
        <title>Halobacillus sp. isolated from saltern.</title>
        <authorList>
            <person name="Won M."/>
            <person name="Lee C.-M."/>
            <person name="Woen H.-Y."/>
            <person name="Kwon S.-W."/>
        </authorList>
    </citation>
    <scope>NUCLEOTIDE SEQUENCE [LARGE SCALE GENOMIC DNA]</scope>
    <source>
        <strain evidence="7 8">SSBR10-3</strain>
    </source>
</reference>
<evidence type="ECO:0000256" key="1">
    <source>
        <dbReference type="ARBA" id="ARBA00004651"/>
    </source>
</evidence>
<feature type="transmembrane region" description="Helical" evidence="6">
    <location>
        <begin position="28"/>
        <end position="52"/>
    </location>
</feature>